<dbReference type="AlphaFoldDB" id="A0A1M4ED62"/>
<proteinExistence type="predicted"/>
<protein>
    <submittedName>
        <fullName evidence="1">Uncharacterized protein</fullName>
    </submittedName>
</protein>
<accession>A0A1M4ED62</accession>
<sequence>MDGEDRVDVILYRAPQRQSCGQQFFGAMASITHAAIVLTLLSRPFGGAETWRFIAALFLDAVHVKSTL</sequence>
<reference evidence="1" key="1">
    <citation type="submission" date="2016-04" db="EMBL/GenBank/DDBJ databases">
        <authorList>
            <person name="Evans L.H."/>
            <person name="Alamgir A."/>
            <person name="Owens N."/>
            <person name="Weber N.D."/>
            <person name="Virtaneva K."/>
            <person name="Barbian K."/>
            <person name="Babar A."/>
            <person name="Rosenke K."/>
        </authorList>
    </citation>
    <scope>NUCLEOTIDE SEQUENCE</scope>
    <source>
        <strain evidence="1">Nono1</strain>
    </source>
</reference>
<evidence type="ECO:0000313" key="1">
    <source>
        <dbReference type="EMBL" id="SBO96750.1"/>
    </source>
</evidence>
<dbReference type="EMBL" id="LT559118">
    <property type="protein sequence ID" value="SBO96750.1"/>
    <property type="molecule type" value="Genomic_DNA"/>
</dbReference>
<name>A0A1M4ED62_9ACTN</name>
<gene>
    <name evidence="1" type="ORF">BN4615_P6266</name>
</gene>
<organism evidence="1">
    <name type="scientific">Nonomuraea gerenzanensis</name>
    <dbReference type="NCBI Taxonomy" id="93944"/>
    <lineage>
        <taxon>Bacteria</taxon>
        <taxon>Bacillati</taxon>
        <taxon>Actinomycetota</taxon>
        <taxon>Actinomycetes</taxon>
        <taxon>Streptosporangiales</taxon>
        <taxon>Streptosporangiaceae</taxon>
        <taxon>Nonomuraea</taxon>
    </lineage>
</organism>